<dbReference type="AlphaFoldDB" id="A0A370Q325"/>
<keyword evidence="3" id="KW-1185">Reference proteome</keyword>
<dbReference type="EMBL" id="QRAO01000012">
    <property type="protein sequence ID" value="RDK82782.1"/>
    <property type="molecule type" value="Genomic_DNA"/>
</dbReference>
<feature type="signal peptide" evidence="1">
    <location>
        <begin position="1"/>
        <end position="19"/>
    </location>
</feature>
<protein>
    <submittedName>
        <fullName evidence="2">Uncharacterized protein</fullName>
    </submittedName>
</protein>
<reference evidence="2 3" key="1">
    <citation type="submission" date="2018-07" db="EMBL/GenBank/DDBJ databases">
        <title>Genomic Encyclopedia of Type Strains, Phase IV (KMG-IV): sequencing the most valuable type-strain genomes for metagenomic binning, comparative biology and taxonomic classification.</title>
        <authorList>
            <person name="Goeker M."/>
        </authorList>
    </citation>
    <scope>NUCLEOTIDE SEQUENCE [LARGE SCALE GENOMIC DNA]</scope>
    <source>
        <strain evidence="2 3">DSM 101478</strain>
    </source>
</reference>
<accession>A0A370Q325</accession>
<evidence type="ECO:0000313" key="2">
    <source>
        <dbReference type="EMBL" id="RDK82782.1"/>
    </source>
</evidence>
<dbReference type="OrthoDB" id="9823533at2"/>
<organism evidence="2 3">
    <name type="scientific">Marinirhabdus gelatinilytica</name>
    <dbReference type="NCBI Taxonomy" id="1703343"/>
    <lineage>
        <taxon>Bacteria</taxon>
        <taxon>Pseudomonadati</taxon>
        <taxon>Bacteroidota</taxon>
        <taxon>Flavobacteriia</taxon>
        <taxon>Flavobacteriales</taxon>
        <taxon>Flavobacteriaceae</taxon>
    </lineage>
</organism>
<comment type="caution">
    <text evidence="2">The sequence shown here is derived from an EMBL/GenBank/DDBJ whole genome shotgun (WGS) entry which is preliminary data.</text>
</comment>
<proteinExistence type="predicted"/>
<dbReference type="Proteomes" id="UP000255317">
    <property type="component" value="Unassembled WGS sequence"/>
</dbReference>
<feature type="chain" id="PRO_5016779289" evidence="1">
    <location>
        <begin position="20"/>
        <end position="235"/>
    </location>
</feature>
<name>A0A370Q325_9FLAO</name>
<dbReference type="RefSeq" id="WP_147278575.1">
    <property type="nucleotide sequence ID" value="NZ_QRAO01000012.1"/>
</dbReference>
<sequence>MTKTIFILFILFSFLDLTAQNDSIKKVDFSTLERKLLNSTVSNKDDSFEFDFRIMDSLHFYENSLKTEFLITDHKKDFELRTGDRKSIIKFECKEIIPATCYRYAGYSENAEVHLISKCRDICELYLIDSYSGSTITISSDFDSGSFPVFLPGYMILCSTFYDDSFGEYYEYRSIIDIYETKNTYDLMQKFKYIGSINSKNWSIQEVYESKNPNSFLLKIYDKRNEFDYVEINIE</sequence>
<evidence type="ECO:0000313" key="3">
    <source>
        <dbReference type="Proteomes" id="UP000255317"/>
    </source>
</evidence>
<evidence type="ECO:0000256" key="1">
    <source>
        <dbReference type="SAM" id="SignalP"/>
    </source>
</evidence>
<gene>
    <name evidence="2" type="ORF">C8D94_1122</name>
</gene>
<keyword evidence="1" id="KW-0732">Signal</keyword>